<dbReference type="AlphaFoldDB" id="A0A4R2RZ11"/>
<proteinExistence type="inferred from homology"/>
<dbReference type="SUPFAM" id="SSF51395">
    <property type="entry name" value="FMN-linked oxidoreductases"/>
    <property type="match status" value="1"/>
</dbReference>
<gene>
    <name evidence="5" type="ORF">EDD73_11044</name>
</gene>
<dbReference type="InterPro" id="IPR051454">
    <property type="entry name" value="RNA/ubiquinone_mod_enzymes"/>
</dbReference>
<protein>
    <submittedName>
        <fullName evidence="5">Putative protease</fullName>
    </submittedName>
</protein>
<name>A0A4R2RZ11_9FIRM</name>
<organism evidence="5 6">
    <name type="scientific">Heliophilum fasciatum</name>
    <dbReference type="NCBI Taxonomy" id="35700"/>
    <lineage>
        <taxon>Bacteria</taxon>
        <taxon>Bacillati</taxon>
        <taxon>Bacillota</taxon>
        <taxon>Clostridia</taxon>
        <taxon>Eubacteriales</taxon>
        <taxon>Heliobacteriaceae</taxon>
        <taxon>Heliophilum</taxon>
    </lineage>
</organism>
<evidence type="ECO:0000256" key="1">
    <source>
        <dbReference type="ARBA" id="ARBA00022670"/>
    </source>
</evidence>
<comment type="similarity">
    <text evidence="3">Belongs to the peptidase U32 family.</text>
</comment>
<dbReference type="PANTHER" id="PTHR30217:SF6">
    <property type="entry name" value="TRNA HYDROXYLATION PROTEIN P"/>
    <property type="match status" value="1"/>
</dbReference>
<keyword evidence="1 5" id="KW-0645">Protease</keyword>
<dbReference type="EMBL" id="SLXT01000010">
    <property type="protein sequence ID" value="TCP64345.1"/>
    <property type="molecule type" value="Genomic_DNA"/>
</dbReference>
<evidence type="ECO:0000313" key="6">
    <source>
        <dbReference type="Proteomes" id="UP000294813"/>
    </source>
</evidence>
<dbReference type="OrthoDB" id="9807498at2"/>
<evidence type="ECO:0000256" key="2">
    <source>
        <dbReference type="ARBA" id="ARBA00022801"/>
    </source>
</evidence>
<dbReference type="GO" id="GO:0008233">
    <property type="term" value="F:peptidase activity"/>
    <property type="evidence" value="ECO:0007669"/>
    <property type="project" value="UniProtKB-KW"/>
</dbReference>
<comment type="caution">
    <text evidence="5">The sequence shown here is derived from an EMBL/GenBank/DDBJ whole genome shotgun (WGS) entry which is preliminary data.</text>
</comment>
<dbReference type="Pfam" id="PF16256">
    <property type="entry name" value="DUF4911"/>
    <property type="match status" value="1"/>
</dbReference>
<dbReference type="RefSeq" id="WP_131919085.1">
    <property type="nucleotide sequence ID" value="NZ_JAOQNU010000010.1"/>
</dbReference>
<evidence type="ECO:0000313" key="5">
    <source>
        <dbReference type="EMBL" id="TCP64345.1"/>
    </source>
</evidence>
<dbReference type="InterPro" id="IPR032525">
    <property type="entry name" value="Peptidase_U32_C"/>
</dbReference>
<accession>A0A4R2RZ11</accession>
<evidence type="ECO:0000256" key="3">
    <source>
        <dbReference type="ARBA" id="ARBA00038374"/>
    </source>
</evidence>
<dbReference type="Pfam" id="PF16325">
    <property type="entry name" value="Peptidase_U32_C"/>
    <property type="match status" value="1"/>
</dbReference>
<dbReference type="PANTHER" id="PTHR30217">
    <property type="entry name" value="PEPTIDASE U32 FAMILY"/>
    <property type="match status" value="1"/>
</dbReference>
<reference evidence="5 6" key="1">
    <citation type="submission" date="2019-03" db="EMBL/GenBank/DDBJ databases">
        <title>Genomic Encyclopedia of Type Strains, Phase IV (KMG-IV): sequencing the most valuable type-strain genomes for metagenomic binning, comparative biology and taxonomic classification.</title>
        <authorList>
            <person name="Goeker M."/>
        </authorList>
    </citation>
    <scope>NUCLEOTIDE SEQUENCE [LARGE SCALE GENOMIC DNA]</scope>
    <source>
        <strain evidence="5 6">DSM 11170</strain>
    </source>
</reference>
<evidence type="ECO:0000259" key="4">
    <source>
        <dbReference type="Pfam" id="PF16325"/>
    </source>
</evidence>
<dbReference type="Pfam" id="PF01136">
    <property type="entry name" value="Peptidase_U32"/>
    <property type="match status" value="1"/>
</dbReference>
<dbReference type="Proteomes" id="UP000294813">
    <property type="component" value="Unassembled WGS sequence"/>
</dbReference>
<keyword evidence="2" id="KW-0378">Hydrolase</keyword>
<dbReference type="InterPro" id="IPR032587">
    <property type="entry name" value="DUF4911"/>
</dbReference>
<keyword evidence="6" id="KW-1185">Reference proteome</keyword>
<feature type="domain" description="Peptidase family U32 C-terminal" evidence="4">
    <location>
        <begin position="314"/>
        <end position="397"/>
    </location>
</feature>
<dbReference type="InterPro" id="IPR001539">
    <property type="entry name" value="Peptidase_U32"/>
</dbReference>
<sequence>MSVELLAPAGNREKLQMALHYGADAVYLGGQAYGLRAYAGNFAGESLIEAIQYTHQQGKKAYVTVNIFAHNRDLDGLPEYLEQLAAAQADGIIVADPGVVAIAKRTVPDLPIHLSTQANVTNAAAARFWAEQGVKRIVLARELSIEEIRQIRQAVDIELEVFIHGAMCMSYSGRCLISDYLTGRQANKGECAQACRWRYGLVEEKRPDMVFPIEEDERGSYIFNASDLCLLEAIPELCEAGVNSMKIEGRMKSVHYVATVARVYRQALDRYLQKGSKRISPEWWDELTKISHRQYTTGFLYGRPGQDTEKTEQREYDFVGLVQDYNPVTKQATIEVRNRIVSGDLLEIVGPSNPPFLLIAHEMVDQETGEVIEKAPRPHQRIQLKVRRPVQPFDLVRRPKAGGEESFIQVAVDRAHIFYLDIFLEGFGHLGVPTTVDKEAGLLLIRTTPDTREEVLRILRTLPWPVQIFGDNVTIGETVE</sequence>
<dbReference type="PROSITE" id="PS01276">
    <property type="entry name" value="PEPTIDASE_U32"/>
    <property type="match status" value="1"/>
</dbReference>
<dbReference type="Gene3D" id="2.40.30.10">
    <property type="entry name" value="Translation factors"/>
    <property type="match status" value="1"/>
</dbReference>
<dbReference type="GO" id="GO:0006508">
    <property type="term" value="P:proteolysis"/>
    <property type="evidence" value="ECO:0007669"/>
    <property type="project" value="UniProtKB-KW"/>
</dbReference>